<comment type="caution">
    <text evidence="2">The sequence shown here is derived from an EMBL/GenBank/DDBJ whole genome shotgun (WGS) entry which is preliminary data.</text>
</comment>
<dbReference type="Proteomes" id="UP001049176">
    <property type="component" value="Chromosome 3"/>
</dbReference>
<accession>A0A9P8AAX2</accession>
<reference evidence="2" key="1">
    <citation type="journal article" date="2021" name="Genome Biol. Evol.">
        <title>The assembled and annotated genome of the fairy-ring fungus Marasmius oreades.</title>
        <authorList>
            <person name="Hiltunen M."/>
            <person name="Ament-Velasquez S.L."/>
            <person name="Johannesson H."/>
        </authorList>
    </citation>
    <scope>NUCLEOTIDE SEQUENCE</scope>
    <source>
        <strain evidence="2">03SP1</strain>
    </source>
</reference>
<dbReference type="KEGG" id="more:E1B28_006624"/>
<gene>
    <name evidence="2" type="ORF">E1B28_006624</name>
</gene>
<feature type="compositionally biased region" description="Basic and acidic residues" evidence="1">
    <location>
        <begin position="36"/>
        <end position="66"/>
    </location>
</feature>
<dbReference type="GeneID" id="66075700"/>
<sequence length="165" mass="17409">MDVLAEVESSKKKVRGDTPLTQSESSSSPAQAVDSEGMKEVTKGVKDVELKDKEKKQQKTVGDIHPETVPLPEEVAGELDSSSIASTPPPGQDEEGEDEKDAVTTDTDVKAEVKEGQNQSDDDETKVGDVAEAAASVEVSKEPSKEPVTEVSADATTAQDADPKN</sequence>
<evidence type="ECO:0000313" key="3">
    <source>
        <dbReference type="Proteomes" id="UP001049176"/>
    </source>
</evidence>
<dbReference type="RefSeq" id="XP_043012410.1">
    <property type="nucleotide sequence ID" value="XM_043151315.1"/>
</dbReference>
<feature type="region of interest" description="Disordered" evidence="1">
    <location>
        <begin position="1"/>
        <end position="165"/>
    </location>
</feature>
<keyword evidence="3" id="KW-1185">Reference proteome</keyword>
<dbReference type="AlphaFoldDB" id="A0A9P8AAX2"/>
<protein>
    <submittedName>
        <fullName evidence="2">Uncharacterized protein</fullName>
    </submittedName>
</protein>
<evidence type="ECO:0000313" key="2">
    <source>
        <dbReference type="EMBL" id="KAG7095940.1"/>
    </source>
</evidence>
<feature type="compositionally biased region" description="Polar residues" evidence="1">
    <location>
        <begin position="19"/>
        <end position="30"/>
    </location>
</feature>
<dbReference type="OrthoDB" id="3269227at2759"/>
<organism evidence="2 3">
    <name type="scientific">Marasmius oreades</name>
    <name type="common">fairy-ring Marasmius</name>
    <dbReference type="NCBI Taxonomy" id="181124"/>
    <lineage>
        <taxon>Eukaryota</taxon>
        <taxon>Fungi</taxon>
        <taxon>Dikarya</taxon>
        <taxon>Basidiomycota</taxon>
        <taxon>Agaricomycotina</taxon>
        <taxon>Agaricomycetes</taxon>
        <taxon>Agaricomycetidae</taxon>
        <taxon>Agaricales</taxon>
        <taxon>Marasmiineae</taxon>
        <taxon>Marasmiaceae</taxon>
        <taxon>Marasmius</taxon>
    </lineage>
</organism>
<feature type="compositionally biased region" description="Basic and acidic residues" evidence="1">
    <location>
        <begin position="139"/>
        <end position="148"/>
    </location>
</feature>
<name>A0A9P8AAX2_9AGAR</name>
<evidence type="ECO:0000256" key="1">
    <source>
        <dbReference type="SAM" id="MobiDB-lite"/>
    </source>
</evidence>
<proteinExistence type="predicted"/>
<feature type="compositionally biased region" description="Basic and acidic residues" evidence="1">
    <location>
        <begin position="101"/>
        <end position="115"/>
    </location>
</feature>
<dbReference type="EMBL" id="CM032183">
    <property type="protein sequence ID" value="KAG7095940.1"/>
    <property type="molecule type" value="Genomic_DNA"/>
</dbReference>